<gene>
    <name evidence="1" type="ORF">HNR73_004155</name>
</gene>
<dbReference type="AlphaFoldDB" id="A0A841FSK0"/>
<organism evidence="1 2">
    <name type="scientific">Phytomonospora endophytica</name>
    <dbReference type="NCBI Taxonomy" id="714109"/>
    <lineage>
        <taxon>Bacteria</taxon>
        <taxon>Bacillati</taxon>
        <taxon>Actinomycetota</taxon>
        <taxon>Actinomycetes</taxon>
        <taxon>Micromonosporales</taxon>
        <taxon>Micromonosporaceae</taxon>
        <taxon>Phytomonospora</taxon>
    </lineage>
</organism>
<protein>
    <recommendedName>
        <fullName evidence="3">SRPBCC family protein</fullName>
    </recommendedName>
</protein>
<dbReference type="EMBL" id="JACHGT010000008">
    <property type="protein sequence ID" value="MBB6036287.1"/>
    <property type="molecule type" value="Genomic_DNA"/>
</dbReference>
<name>A0A841FSK0_9ACTN</name>
<evidence type="ECO:0000313" key="1">
    <source>
        <dbReference type="EMBL" id="MBB6036287.1"/>
    </source>
</evidence>
<accession>A0A841FSK0</accession>
<dbReference type="RefSeq" id="WP_184789114.1">
    <property type="nucleotide sequence ID" value="NZ_BONT01000046.1"/>
</dbReference>
<dbReference type="Proteomes" id="UP000548476">
    <property type="component" value="Unassembled WGS sequence"/>
</dbReference>
<sequence>MNWPDAELDNVRRLRVLASGVSGAVVSERVLPAAFDAVWSRVSDFEGAFGDFEPDMRGVRLSKVDGERLELLARSRFGFRARLHAVHRPGWFWAQSRFLLVAVAAAPEPGGGTRVAVTGGVRVPGRAALVPVGVQRAGRRSLDRLAGMVG</sequence>
<evidence type="ECO:0008006" key="3">
    <source>
        <dbReference type="Google" id="ProtNLM"/>
    </source>
</evidence>
<proteinExistence type="predicted"/>
<dbReference type="SUPFAM" id="SSF55961">
    <property type="entry name" value="Bet v1-like"/>
    <property type="match status" value="1"/>
</dbReference>
<keyword evidence="2" id="KW-1185">Reference proteome</keyword>
<evidence type="ECO:0000313" key="2">
    <source>
        <dbReference type="Proteomes" id="UP000548476"/>
    </source>
</evidence>
<reference evidence="1 2" key="1">
    <citation type="submission" date="2020-08" db="EMBL/GenBank/DDBJ databases">
        <title>Genomic Encyclopedia of Type Strains, Phase IV (KMG-IV): sequencing the most valuable type-strain genomes for metagenomic binning, comparative biology and taxonomic classification.</title>
        <authorList>
            <person name="Goeker M."/>
        </authorList>
    </citation>
    <scope>NUCLEOTIDE SEQUENCE [LARGE SCALE GENOMIC DNA]</scope>
    <source>
        <strain evidence="1 2">YIM 65646</strain>
    </source>
</reference>
<comment type="caution">
    <text evidence="1">The sequence shown here is derived from an EMBL/GenBank/DDBJ whole genome shotgun (WGS) entry which is preliminary data.</text>
</comment>